<comment type="caution">
    <text evidence="2">The sequence shown here is derived from an EMBL/GenBank/DDBJ whole genome shotgun (WGS) entry which is preliminary data.</text>
</comment>
<dbReference type="GO" id="GO:0005829">
    <property type="term" value="C:cytosol"/>
    <property type="evidence" value="ECO:0007669"/>
    <property type="project" value="TreeGrafter"/>
</dbReference>
<dbReference type="PROSITE" id="PS51197">
    <property type="entry name" value="HTH_RRF2_2"/>
    <property type="match status" value="1"/>
</dbReference>
<dbReference type="Proteomes" id="UP000249524">
    <property type="component" value="Unassembled WGS sequence"/>
</dbReference>
<dbReference type="OrthoDB" id="9802344at2"/>
<dbReference type="PANTHER" id="PTHR33221">
    <property type="entry name" value="WINGED HELIX-TURN-HELIX TRANSCRIPTIONAL REGULATOR, RRF2 FAMILY"/>
    <property type="match status" value="1"/>
</dbReference>
<proteinExistence type="predicted"/>
<evidence type="ECO:0000313" key="2">
    <source>
        <dbReference type="EMBL" id="RAK62550.1"/>
    </source>
</evidence>
<organism evidence="2 3">
    <name type="scientific">Phenylobacterium kunshanense</name>
    <dbReference type="NCBI Taxonomy" id="1445034"/>
    <lineage>
        <taxon>Bacteria</taxon>
        <taxon>Pseudomonadati</taxon>
        <taxon>Pseudomonadota</taxon>
        <taxon>Alphaproteobacteria</taxon>
        <taxon>Caulobacterales</taxon>
        <taxon>Caulobacteraceae</taxon>
        <taxon>Phenylobacterium</taxon>
    </lineage>
</organism>
<dbReference type="NCBIfam" id="TIGR00738">
    <property type="entry name" value="rrf2_super"/>
    <property type="match status" value="1"/>
</dbReference>
<dbReference type="Gene3D" id="1.10.10.10">
    <property type="entry name" value="Winged helix-like DNA-binding domain superfamily/Winged helix DNA-binding domain"/>
    <property type="match status" value="1"/>
</dbReference>
<dbReference type="InterPro" id="IPR000944">
    <property type="entry name" value="Tscrpt_reg_Rrf2"/>
</dbReference>
<accession>A0A328B599</accession>
<evidence type="ECO:0000313" key="3">
    <source>
        <dbReference type="Proteomes" id="UP000249524"/>
    </source>
</evidence>
<dbReference type="GO" id="GO:0003700">
    <property type="term" value="F:DNA-binding transcription factor activity"/>
    <property type="evidence" value="ECO:0007669"/>
    <property type="project" value="TreeGrafter"/>
</dbReference>
<dbReference type="InterPro" id="IPR036390">
    <property type="entry name" value="WH_DNA-bd_sf"/>
</dbReference>
<sequence>MLSQKAKYGLRALVELARADGMQLSAGELSLRAGTPRKFLEAILLELSRNQVVVSRRGKFGGYVLARPAGEISFAEIIRIIDGPLALAPCVSPRLGFRKCVDCADLATCTLREALARARDATADVLEAYSLADAAASGAPELPRITM</sequence>
<keyword evidence="3" id="KW-1185">Reference proteome</keyword>
<dbReference type="Pfam" id="PF02082">
    <property type="entry name" value="Rrf2"/>
    <property type="match status" value="1"/>
</dbReference>
<evidence type="ECO:0000256" key="1">
    <source>
        <dbReference type="ARBA" id="ARBA00023125"/>
    </source>
</evidence>
<dbReference type="RefSeq" id="WP_111278101.1">
    <property type="nucleotide sequence ID" value="NZ_QFYS01000011.1"/>
</dbReference>
<dbReference type="EMBL" id="QFYS01000011">
    <property type="protein sequence ID" value="RAK62550.1"/>
    <property type="molecule type" value="Genomic_DNA"/>
</dbReference>
<reference evidence="2 3" key="1">
    <citation type="submission" date="2018-05" db="EMBL/GenBank/DDBJ databases">
        <authorList>
            <person name="Lanie J.A."/>
            <person name="Ng W.-L."/>
            <person name="Kazmierczak K.M."/>
            <person name="Andrzejewski T.M."/>
            <person name="Davidsen T.M."/>
            <person name="Wayne K.J."/>
            <person name="Tettelin H."/>
            <person name="Glass J.I."/>
            <person name="Rusch D."/>
            <person name="Podicherti R."/>
            <person name="Tsui H.-C.T."/>
            <person name="Winkler M.E."/>
        </authorList>
    </citation>
    <scope>NUCLEOTIDE SEQUENCE [LARGE SCALE GENOMIC DNA]</scope>
    <source>
        <strain evidence="2 3">BUT-10</strain>
    </source>
</reference>
<dbReference type="InterPro" id="IPR036388">
    <property type="entry name" value="WH-like_DNA-bd_sf"/>
</dbReference>
<dbReference type="PANTHER" id="PTHR33221:SF5">
    <property type="entry name" value="HTH-TYPE TRANSCRIPTIONAL REGULATOR ISCR"/>
    <property type="match status" value="1"/>
</dbReference>
<name>A0A328B599_9CAUL</name>
<protein>
    <submittedName>
        <fullName evidence="2">Rrf2 family transcriptional regulator</fullName>
    </submittedName>
</protein>
<gene>
    <name evidence="2" type="ORF">DJ019_19215</name>
</gene>
<dbReference type="SUPFAM" id="SSF46785">
    <property type="entry name" value="Winged helix' DNA-binding domain"/>
    <property type="match status" value="1"/>
</dbReference>
<dbReference type="GO" id="GO:0003677">
    <property type="term" value="F:DNA binding"/>
    <property type="evidence" value="ECO:0007669"/>
    <property type="project" value="UniProtKB-KW"/>
</dbReference>
<keyword evidence="1" id="KW-0238">DNA-binding</keyword>
<dbReference type="AlphaFoldDB" id="A0A328B599"/>